<evidence type="ECO:0000256" key="1">
    <source>
        <dbReference type="ARBA" id="ARBA00006479"/>
    </source>
</evidence>
<name>A0A7C9PL35_9MICO</name>
<gene>
    <name evidence="2" type="ORF">G3T37_00375</name>
</gene>
<evidence type="ECO:0000313" key="3">
    <source>
        <dbReference type="Proteomes" id="UP000479756"/>
    </source>
</evidence>
<dbReference type="InterPro" id="IPR036388">
    <property type="entry name" value="WH-like_DNA-bd_sf"/>
</dbReference>
<protein>
    <submittedName>
        <fullName evidence="2">ROK family transcriptional regulator</fullName>
    </submittedName>
</protein>
<reference evidence="2 3" key="1">
    <citation type="journal article" date="2014" name="Int. J. Syst. Evol. Microbiol.">
        <title>Description of Galbitalea soli gen. nov., sp. nov., and Frondihabitans sucicola sp. nov.</title>
        <authorList>
            <person name="Kim S.J."/>
            <person name="Lim J.M."/>
            <person name="Ahn J.H."/>
            <person name="Weon H.Y."/>
            <person name="Hamada M."/>
            <person name="Suzuki K."/>
            <person name="Ahn T.Y."/>
            <person name="Kwon S.W."/>
        </authorList>
    </citation>
    <scope>NUCLEOTIDE SEQUENCE [LARGE SCALE GENOMIC DNA]</scope>
    <source>
        <strain evidence="2 3">NBRC 108727</strain>
    </source>
</reference>
<dbReference type="RefSeq" id="WP_163471421.1">
    <property type="nucleotide sequence ID" value="NZ_JAAGWZ010000001.1"/>
</dbReference>
<dbReference type="Gene3D" id="1.10.10.10">
    <property type="entry name" value="Winged helix-like DNA-binding domain superfamily/Winged helix DNA-binding domain"/>
    <property type="match status" value="1"/>
</dbReference>
<proteinExistence type="inferred from homology"/>
<dbReference type="SUPFAM" id="SSF53067">
    <property type="entry name" value="Actin-like ATPase domain"/>
    <property type="match status" value="1"/>
</dbReference>
<dbReference type="PANTHER" id="PTHR18964">
    <property type="entry name" value="ROK (REPRESSOR, ORF, KINASE) FAMILY"/>
    <property type="match status" value="1"/>
</dbReference>
<comment type="caution">
    <text evidence="2">The sequence shown here is derived from an EMBL/GenBank/DDBJ whole genome shotgun (WGS) entry which is preliminary data.</text>
</comment>
<dbReference type="CDD" id="cd23763">
    <property type="entry name" value="ASKHA_ATPase_ROK"/>
    <property type="match status" value="1"/>
</dbReference>
<sequence>MTTTQPGTPGWLRTRNDRLALALLLEHGPLTRNRLGELSGLSKPTAALMVSRLEEAGLIHVVGEASGGRGPNAAVYAVRNDRLRAVAIDIRETVMSATVVDATRTEHPIVEIPVLPHSRTPEGDVRQAIDTAVTAAGVERGSVQLVAIGVQAAVSDSGDTLAFSETLPGWPEHGARRAIEAALELDVTIDNDVNLAAVAERAVGAAAGSESVALLWMGSGLGVALDLDGRLHRGATGSAGEIGSLSVPRAAIDLAPDARDLTELIGGPAVTRILRRHGARGKRLSELLARLPDDAGALDELAPRIALSVIPLVAILDPQLVVLGGPTGLAGGAALAERVAAQVARLSRWRTPVVATAAGPAPVLTGARELLVAELHRRLDSAVTGLPG</sequence>
<dbReference type="Pfam" id="PF13412">
    <property type="entry name" value="HTH_24"/>
    <property type="match status" value="1"/>
</dbReference>
<dbReference type="InterPro" id="IPR000600">
    <property type="entry name" value="ROK"/>
</dbReference>
<dbReference type="InterPro" id="IPR036390">
    <property type="entry name" value="WH_DNA-bd_sf"/>
</dbReference>
<dbReference type="Pfam" id="PF00480">
    <property type="entry name" value="ROK"/>
    <property type="match status" value="1"/>
</dbReference>
<dbReference type="PANTHER" id="PTHR18964:SF149">
    <property type="entry name" value="BIFUNCTIONAL UDP-N-ACETYLGLUCOSAMINE 2-EPIMERASE_N-ACETYLMANNOSAMINE KINASE"/>
    <property type="match status" value="1"/>
</dbReference>
<evidence type="ECO:0000313" key="2">
    <source>
        <dbReference type="EMBL" id="NEM89808.1"/>
    </source>
</evidence>
<dbReference type="EMBL" id="JAAGWZ010000001">
    <property type="protein sequence ID" value="NEM89808.1"/>
    <property type="molecule type" value="Genomic_DNA"/>
</dbReference>
<organism evidence="2 3">
    <name type="scientific">Galbitalea soli</name>
    <dbReference type="NCBI Taxonomy" id="1268042"/>
    <lineage>
        <taxon>Bacteria</taxon>
        <taxon>Bacillati</taxon>
        <taxon>Actinomycetota</taxon>
        <taxon>Actinomycetes</taxon>
        <taxon>Micrococcales</taxon>
        <taxon>Microbacteriaceae</taxon>
        <taxon>Galbitalea</taxon>
    </lineage>
</organism>
<dbReference type="Gene3D" id="3.30.420.40">
    <property type="match status" value="2"/>
</dbReference>
<accession>A0A7C9PL35</accession>
<comment type="similarity">
    <text evidence="1">Belongs to the ROK (NagC/XylR) family.</text>
</comment>
<dbReference type="AlphaFoldDB" id="A0A7C9PL35"/>
<dbReference type="InterPro" id="IPR043129">
    <property type="entry name" value="ATPase_NBD"/>
</dbReference>
<keyword evidence="3" id="KW-1185">Reference proteome</keyword>
<dbReference type="SUPFAM" id="SSF46785">
    <property type="entry name" value="Winged helix' DNA-binding domain"/>
    <property type="match status" value="1"/>
</dbReference>
<dbReference type="Proteomes" id="UP000479756">
    <property type="component" value="Unassembled WGS sequence"/>
</dbReference>